<name>A0A4R8WY98_9MICO</name>
<dbReference type="EMBL" id="SOFP01000009">
    <property type="protein sequence ID" value="TFC20123.1"/>
    <property type="molecule type" value="Genomic_DNA"/>
</dbReference>
<dbReference type="Gene3D" id="3.20.20.80">
    <property type="entry name" value="Glycosidases"/>
    <property type="match status" value="1"/>
</dbReference>
<dbReference type="RefSeq" id="WP_134564903.1">
    <property type="nucleotide sequence ID" value="NZ_SOFP01000009.1"/>
</dbReference>
<dbReference type="PANTHER" id="PTHR10357:SF179">
    <property type="entry name" value="NEUTRAL AND BASIC AMINO ACID TRANSPORT PROTEIN RBAT"/>
    <property type="match status" value="1"/>
</dbReference>
<dbReference type="AlphaFoldDB" id="A0A4R8WY98"/>
<dbReference type="PANTHER" id="PTHR10357">
    <property type="entry name" value="ALPHA-AMYLASE FAMILY MEMBER"/>
    <property type="match status" value="1"/>
</dbReference>
<sequence>MTGEAPTEHDRTPAEWWRTAVIYQIYPRSFADANGDGMGDLAGITGRLPALHDLGIDAIWLSPFYTSPQHDAGYDVADYCDVDPIFGTLADFDTLQHTAHELGIRVIVDLVPNHSSSAHPWFQAALAAPEGSAERAHYIFREGKGQHGEFPPNNWESVFGGNAWTRLTNPDGTPGQWYLHLFDTTQPDFDWDNPWVRAQFRGVLRFWLDRGADGFRVDVAHGMIKAAGLPDYTPPVEGGSMGGATVTEPGIIAEWAETAPYWAQGGVHEIYRDWRLVLDEYPGERILAAEAWVDPLSHVAEWVRPDEMHQAFNFAYLETPWGGPTLRRVIDDSLTAFSAVGAPSTWVLSNHDVVRHASRLALTAENLQGHGIGPKTAGLPDTVVGLQRARAATALMLALPGSSYLYQGEELGLPEVIDLPDASREDPTWFRTNGERYGRDGCRVPLPWESAAPSYGFGPTSASWLPQPAEWGTLARDAQEGVPGSTLELYKLALRLRREHALGLGAVDWLAGFGDPIVHFRNGGVVVVANTGTEPIELPAGELLLTSEPLAGRTLPGDTTAWLRA</sequence>
<dbReference type="InterPro" id="IPR006047">
    <property type="entry name" value="GH13_cat_dom"/>
</dbReference>
<keyword evidence="4" id="KW-1185">Reference proteome</keyword>
<gene>
    <name evidence="3" type="ORF">E3O19_01495</name>
</gene>
<protein>
    <submittedName>
        <fullName evidence="3">Glycoside hydrolase family 13 protein</fullName>
    </submittedName>
</protein>
<accession>A0A4R8WY98</accession>
<reference evidence="3 4" key="1">
    <citation type="submission" date="2019-03" db="EMBL/GenBank/DDBJ databases">
        <title>Genomics of glacier-inhabiting Cryobacterium strains.</title>
        <authorList>
            <person name="Liu Q."/>
            <person name="Xin Y.-H."/>
        </authorList>
    </citation>
    <scope>NUCLEOTIDE SEQUENCE [LARGE SCALE GENOMIC DNA]</scope>
    <source>
        <strain evidence="3 4">MDT1-3</strain>
    </source>
</reference>
<keyword evidence="3" id="KW-0378">Hydrolase</keyword>
<evidence type="ECO:0000259" key="2">
    <source>
        <dbReference type="SMART" id="SM00642"/>
    </source>
</evidence>
<dbReference type="Pfam" id="PF00128">
    <property type="entry name" value="Alpha-amylase"/>
    <property type="match status" value="1"/>
</dbReference>
<evidence type="ECO:0000256" key="1">
    <source>
        <dbReference type="ARBA" id="ARBA00008061"/>
    </source>
</evidence>
<evidence type="ECO:0000313" key="4">
    <source>
        <dbReference type="Proteomes" id="UP000298412"/>
    </source>
</evidence>
<dbReference type="CDD" id="cd11332">
    <property type="entry name" value="AmyAc_OligoGlu_TS"/>
    <property type="match status" value="1"/>
</dbReference>
<comment type="caution">
    <text evidence="3">The sequence shown here is derived from an EMBL/GenBank/DDBJ whole genome shotgun (WGS) entry which is preliminary data.</text>
</comment>
<proteinExistence type="inferred from homology"/>
<comment type="similarity">
    <text evidence="1">Belongs to the glycosyl hydrolase 13 family.</text>
</comment>
<dbReference type="SUPFAM" id="SSF51445">
    <property type="entry name" value="(Trans)glycosidases"/>
    <property type="match status" value="1"/>
</dbReference>
<feature type="domain" description="Glycosyl hydrolase family 13 catalytic" evidence="2">
    <location>
        <begin position="24"/>
        <end position="443"/>
    </location>
</feature>
<dbReference type="InterPro" id="IPR017853">
    <property type="entry name" value="GH"/>
</dbReference>
<organism evidence="3 4">
    <name type="scientific">Cryobacterium algoritolerans</name>
    <dbReference type="NCBI Taxonomy" id="1259184"/>
    <lineage>
        <taxon>Bacteria</taxon>
        <taxon>Bacillati</taxon>
        <taxon>Actinomycetota</taxon>
        <taxon>Actinomycetes</taxon>
        <taxon>Micrococcales</taxon>
        <taxon>Microbacteriaceae</taxon>
        <taxon>Cryobacterium</taxon>
    </lineage>
</organism>
<evidence type="ECO:0000313" key="3">
    <source>
        <dbReference type="EMBL" id="TFC20123.1"/>
    </source>
</evidence>
<dbReference type="SMART" id="SM00642">
    <property type="entry name" value="Aamy"/>
    <property type="match status" value="1"/>
</dbReference>
<dbReference type="OrthoDB" id="9043248at2"/>
<dbReference type="GO" id="GO:0009313">
    <property type="term" value="P:oligosaccharide catabolic process"/>
    <property type="evidence" value="ECO:0007669"/>
    <property type="project" value="TreeGrafter"/>
</dbReference>
<dbReference type="GO" id="GO:0004556">
    <property type="term" value="F:alpha-amylase activity"/>
    <property type="evidence" value="ECO:0007669"/>
    <property type="project" value="TreeGrafter"/>
</dbReference>
<dbReference type="Proteomes" id="UP000298412">
    <property type="component" value="Unassembled WGS sequence"/>
</dbReference>
<dbReference type="Gene3D" id="3.90.400.10">
    <property type="entry name" value="Oligo-1,6-glucosidase, Domain 2"/>
    <property type="match status" value="1"/>
</dbReference>
<dbReference type="InterPro" id="IPR045857">
    <property type="entry name" value="O16G_dom_2"/>
</dbReference>